<proteinExistence type="inferred from homology"/>
<dbReference type="Proteomes" id="UP001174909">
    <property type="component" value="Unassembled WGS sequence"/>
</dbReference>
<keyword evidence="5" id="KW-0249">Electron transport</keyword>
<evidence type="ECO:0000256" key="3">
    <source>
        <dbReference type="ARBA" id="ARBA00022617"/>
    </source>
</evidence>
<protein>
    <recommendedName>
        <fullName evidence="10">Cytochrome c domain-containing protein</fullName>
    </recommendedName>
</protein>
<dbReference type="PROSITE" id="PS51007">
    <property type="entry name" value="CYTC"/>
    <property type="match status" value="4"/>
</dbReference>
<evidence type="ECO:0000256" key="8">
    <source>
        <dbReference type="SAM" id="Coils"/>
    </source>
</evidence>
<reference evidence="11" key="1">
    <citation type="submission" date="2023-03" db="EMBL/GenBank/DDBJ databases">
        <authorList>
            <person name="Steffen K."/>
            <person name="Cardenas P."/>
        </authorList>
    </citation>
    <scope>NUCLEOTIDE SEQUENCE</scope>
</reference>
<evidence type="ECO:0000256" key="6">
    <source>
        <dbReference type="ARBA" id="ARBA00023004"/>
    </source>
</evidence>
<evidence type="ECO:0000313" key="12">
    <source>
        <dbReference type="Proteomes" id="UP001174909"/>
    </source>
</evidence>
<gene>
    <name evidence="11" type="ORF">GBAR_LOCUS25705</name>
</gene>
<feature type="domain" description="Cytochrome c" evidence="10">
    <location>
        <begin position="701"/>
        <end position="781"/>
    </location>
</feature>
<dbReference type="InterPro" id="IPR015813">
    <property type="entry name" value="Pyrv/PenolPyrv_kinase-like_dom"/>
</dbReference>
<dbReference type="SUPFAM" id="SSF48695">
    <property type="entry name" value="Multiheme cytochromes"/>
    <property type="match status" value="1"/>
</dbReference>
<dbReference type="SUPFAM" id="SSF46626">
    <property type="entry name" value="Cytochrome c"/>
    <property type="match status" value="5"/>
</dbReference>
<sequence>MDRLEYAEWWNNNGILCLQLESVNAVTNARHLGKPGIDMFVFGANDMNFSLELYPDHPFKTVEDCIQHVVEQMEGTHVKGVLDNMSSVHSNSKESIGIVRSKKEILVEEKSYAALFFILSGLLGFVTLWGFYNETITRRPWKEIQRQFYEYEYQKTKIDLEKAKQDLPEIGAPQEIDPKQEGVLKGTIAGLQIKLDEALQDRKFDQSESDAINYKYQYALHHGEKEKSEKWKKKLDELESRIEGELTDAVLAAQQNLADAYKDLAEFYNTNGYVEEALGEYLLARKYSVADTMTTAKISELQAQVEAAKADKTKYTEIGRLEEKLHSVGGIKRTFIGTLAESPFTKTRTIVQYYIEDFDYTADRCATCHFASDKAGYEGFAKEQFEEIEGDGENSLTFQLKHPYIKKGGETVLIDEEGAEEGSYELSEDGKLTFTDPDIYADLIEIAYETGYDPVLRTHPHQDVLLGKHPVERFGCTPCHGGQGQGLTQIAAHALDHKKEYWLTPVLGLDEHTGKASEELHGYMESNCRRCHDGVMMLDAPNPETGQLQDYSPDLSKGMALFEDIGCHGCHAVEGYSALADLDEVGPSLAKIGSKVNSVDWLEAWIKQPAAYLPETKMPAFFPVEKLTQVVYLKNGNKHFGVVTKTDTGIILQKDDGTKHPYPDTAVERVVDEVKSIAAYLAEMKDPAIDQGDASFSTAPRAIAAGEQVVKSVGCLSCHAVDGLGSDFAPKLDNAGSKLTPQFLRQWISDPKSYDPDTVMPSLRLTKTEVNNAVAYLMSLQETTASPIAGNENPHAAVDPMEGEKLVRTYGCFGCHNIPGFENESKVGADLGEFGAKTVEELDFGDTTDIEHSWHGWTIGKVTDPRRYQTRRIVSRMPVFNEHTIGEEEARALAVLLKGFQPVKYPMSYLHQPSEKTWQIDAGRRLAKKYNCTGCHEIEGKGGDFVNVVAANKELDLLNAKRFAPPTLQAQGAKVYPDWLFEFLKAPTPIRYGLEVRMPTFGLPDEEATALVKYFSVLDDETFPYETIALQPVSRRELRVGEQIFDALQCISCHPEQGEVIPPGSDKTGRPDLALAKDRLKADWVVEWLKDPQSFQRGTAMPQAWPKIGGAHQPVDGFAVDDAEEQIRLVRDYLNSLGE</sequence>
<dbReference type="InterPro" id="IPR009056">
    <property type="entry name" value="Cyt_c-like_dom"/>
</dbReference>
<organism evidence="11 12">
    <name type="scientific">Geodia barretti</name>
    <name type="common">Barrett's horny sponge</name>
    <dbReference type="NCBI Taxonomy" id="519541"/>
    <lineage>
        <taxon>Eukaryota</taxon>
        <taxon>Metazoa</taxon>
        <taxon>Porifera</taxon>
        <taxon>Demospongiae</taxon>
        <taxon>Heteroscleromorpha</taxon>
        <taxon>Tetractinellida</taxon>
        <taxon>Astrophorina</taxon>
        <taxon>Geodiidae</taxon>
        <taxon>Geodia</taxon>
    </lineage>
</organism>
<dbReference type="EMBL" id="CASHTH010003565">
    <property type="protein sequence ID" value="CAI8046466.1"/>
    <property type="molecule type" value="Genomic_DNA"/>
</dbReference>
<accession>A0AA35XBK7</accession>
<dbReference type="InterPro" id="IPR036909">
    <property type="entry name" value="Cyt_c-like_dom_sf"/>
</dbReference>
<evidence type="ECO:0000256" key="7">
    <source>
        <dbReference type="PROSITE-ProRule" id="PRU00433"/>
    </source>
</evidence>
<dbReference type="GO" id="GO:0020037">
    <property type="term" value="F:heme binding"/>
    <property type="evidence" value="ECO:0007669"/>
    <property type="project" value="InterPro"/>
</dbReference>
<evidence type="ECO:0000313" key="11">
    <source>
        <dbReference type="EMBL" id="CAI8046466.1"/>
    </source>
</evidence>
<dbReference type="GO" id="GO:0046872">
    <property type="term" value="F:metal ion binding"/>
    <property type="evidence" value="ECO:0007669"/>
    <property type="project" value="UniProtKB-KW"/>
</dbReference>
<feature type="transmembrane region" description="Helical" evidence="9">
    <location>
        <begin position="112"/>
        <end position="132"/>
    </location>
</feature>
<keyword evidence="8" id="KW-0175">Coiled coil</keyword>
<feature type="domain" description="Cytochrome c" evidence="10">
    <location>
        <begin position="553"/>
        <end position="685"/>
    </location>
</feature>
<dbReference type="InterPro" id="IPR036280">
    <property type="entry name" value="Multihaem_cyt_sf"/>
</dbReference>
<dbReference type="InterPro" id="IPR040442">
    <property type="entry name" value="Pyrv_kinase-like_dom_sf"/>
</dbReference>
<evidence type="ECO:0000259" key="10">
    <source>
        <dbReference type="PROSITE" id="PS51007"/>
    </source>
</evidence>
<dbReference type="InterPro" id="IPR051811">
    <property type="entry name" value="Cytochrome_c550/c551-like"/>
</dbReference>
<keyword evidence="6 7" id="KW-0408">Iron</keyword>
<name>A0AA35XBK7_GEOBA</name>
<keyword evidence="9" id="KW-0812">Transmembrane</keyword>
<dbReference type="Pfam" id="PF00034">
    <property type="entry name" value="Cytochrom_C"/>
    <property type="match status" value="2"/>
</dbReference>
<keyword evidence="3 7" id="KW-0349">Heme</keyword>
<dbReference type="PANTHER" id="PTHR37823:SF1">
    <property type="entry name" value="CYTOCHROME C-553-LIKE"/>
    <property type="match status" value="1"/>
</dbReference>
<comment type="caution">
    <text evidence="11">The sequence shown here is derived from an EMBL/GenBank/DDBJ whole genome shotgun (WGS) entry which is preliminary data.</text>
</comment>
<comment type="similarity">
    <text evidence="1">Belongs to the cytochrome c family.</text>
</comment>
<feature type="domain" description="Cytochrome c" evidence="10">
    <location>
        <begin position="1036"/>
        <end position="1138"/>
    </location>
</feature>
<evidence type="ECO:0000256" key="9">
    <source>
        <dbReference type="SAM" id="Phobius"/>
    </source>
</evidence>
<feature type="domain" description="Cytochrome c" evidence="10">
    <location>
        <begin position="918"/>
        <end position="1019"/>
    </location>
</feature>
<keyword evidence="2" id="KW-0813">Transport</keyword>
<keyword evidence="12" id="KW-1185">Reference proteome</keyword>
<evidence type="ECO:0000256" key="1">
    <source>
        <dbReference type="ARBA" id="ARBA00006488"/>
    </source>
</evidence>
<dbReference type="AlphaFoldDB" id="A0AA35XBK7"/>
<dbReference type="Gene3D" id="1.10.760.10">
    <property type="entry name" value="Cytochrome c-like domain"/>
    <property type="match status" value="5"/>
</dbReference>
<dbReference type="Gene3D" id="3.20.20.60">
    <property type="entry name" value="Phosphoenolpyruvate-binding domains"/>
    <property type="match status" value="1"/>
</dbReference>
<evidence type="ECO:0000256" key="4">
    <source>
        <dbReference type="ARBA" id="ARBA00022723"/>
    </source>
</evidence>
<feature type="coiled-coil region" evidence="8">
    <location>
        <begin position="221"/>
        <end position="248"/>
    </location>
</feature>
<evidence type="ECO:0000256" key="5">
    <source>
        <dbReference type="ARBA" id="ARBA00022982"/>
    </source>
</evidence>
<dbReference type="SUPFAM" id="SSF51621">
    <property type="entry name" value="Phosphoenolpyruvate/pyruvate domain"/>
    <property type="match status" value="1"/>
</dbReference>
<evidence type="ECO:0000256" key="2">
    <source>
        <dbReference type="ARBA" id="ARBA00022448"/>
    </source>
</evidence>
<keyword evidence="9" id="KW-0472">Membrane</keyword>
<keyword evidence="9" id="KW-1133">Transmembrane helix</keyword>
<keyword evidence="4 7" id="KW-0479">Metal-binding</keyword>
<dbReference type="PANTHER" id="PTHR37823">
    <property type="entry name" value="CYTOCHROME C-553-LIKE"/>
    <property type="match status" value="1"/>
</dbReference>
<dbReference type="GO" id="GO:0009055">
    <property type="term" value="F:electron transfer activity"/>
    <property type="evidence" value="ECO:0007669"/>
    <property type="project" value="InterPro"/>
</dbReference>
<dbReference type="GO" id="GO:0003824">
    <property type="term" value="F:catalytic activity"/>
    <property type="evidence" value="ECO:0007669"/>
    <property type="project" value="InterPro"/>
</dbReference>